<dbReference type="STRING" id="34097.SAMN02745150_01029"/>
<dbReference type="InterPro" id="IPR005311">
    <property type="entry name" value="PBP_dimer"/>
</dbReference>
<reference evidence="13" key="1">
    <citation type="submission" date="2016-10" db="EMBL/GenBank/DDBJ databases">
        <authorList>
            <person name="Varghese N."/>
            <person name="Submissions S."/>
        </authorList>
    </citation>
    <scope>NUCLEOTIDE SEQUENCE [LARGE SCALE GENOMIC DNA]</scope>
    <source>
        <strain evidence="13">ATCC 43811</strain>
    </source>
</reference>
<evidence type="ECO:0000313" key="12">
    <source>
        <dbReference type="EMBL" id="SFB84154.1"/>
    </source>
</evidence>
<dbReference type="EMBL" id="FOKY01000010">
    <property type="protein sequence ID" value="SFB84154.1"/>
    <property type="molecule type" value="Genomic_DNA"/>
</dbReference>
<dbReference type="OrthoDB" id="9770103at2"/>
<evidence type="ECO:0000313" key="13">
    <source>
        <dbReference type="Proteomes" id="UP000240042"/>
    </source>
</evidence>
<evidence type="ECO:0000256" key="3">
    <source>
        <dbReference type="ARBA" id="ARBA00007898"/>
    </source>
</evidence>
<keyword evidence="7" id="KW-0378">Hydrolase</keyword>
<evidence type="ECO:0000256" key="6">
    <source>
        <dbReference type="ARBA" id="ARBA00022729"/>
    </source>
</evidence>
<organism evidence="12 13">
    <name type="scientific">Brevinema andersonii</name>
    <dbReference type="NCBI Taxonomy" id="34097"/>
    <lineage>
        <taxon>Bacteria</taxon>
        <taxon>Pseudomonadati</taxon>
        <taxon>Spirochaetota</taxon>
        <taxon>Spirochaetia</taxon>
        <taxon>Brevinematales</taxon>
        <taxon>Brevinemataceae</taxon>
        <taxon>Brevinema</taxon>
    </lineage>
</organism>
<dbReference type="GO" id="GO:0005886">
    <property type="term" value="C:plasma membrane"/>
    <property type="evidence" value="ECO:0007669"/>
    <property type="project" value="TreeGrafter"/>
</dbReference>
<dbReference type="InterPro" id="IPR036138">
    <property type="entry name" value="PBP_dimer_sf"/>
</dbReference>
<keyword evidence="13" id="KW-1185">Reference proteome</keyword>
<accession>A0A1I1EAJ9</accession>
<evidence type="ECO:0000256" key="8">
    <source>
        <dbReference type="ARBA" id="ARBA00023136"/>
    </source>
</evidence>
<dbReference type="GO" id="GO:0008800">
    <property type="term" value="F:beta-lactamase activity"/>
    <property type="evidence" value="ECO:0007669"/>
    <property type="project" value="UniProtKB-EC"/>
</dbReference>
<dbReference type="PANTHER" id="PTHR30627:SF6">
    <property type="entry name" value="BETA-LACTAMASE YBXI-RELATED"/>
    <property type="match status" value="1"/>
</dbReference>
<dbReference type="InterPro" id="IPR050515">
    <property type="entry name" value="Beta-lactam/transpept"/>
</dbReference>
<dbReference type="Gene3D" id="3.90.1310.10">
    <property type="entry name" value="Penicillin-binding protein 2a (Domain 2)"/>
    <property type="match status" value="1"/>
</dbReference>
<sequence length="518" mass="57130">MNERLRFRILSFCIFFSFGLASIRLFRITIFPDDRLKTSYTRSFVPRGNIYDRRGRLLAGISSSRSLFARPARIPNELKIYIKNYLHSTGYFSENELTQFDKNDRNFVYVKRDMTPSITAPVTALLRALKNEGYLRNDELGLTSEESRFYPYDFLSAIIGTLGRDSAGLYGIEYTLNSSLEQGLNITSTLDAEISRIAYEELSKAVVDSQAQSGSVAIMDLKKREILALVQAGESQSQALSTAYIYEPGSVMKIFTAAFAMEQGIASTSEPKFDDYTPYKVGNYIFSKPAYGYIPLSVMIQKSANISFARLASKFGADDYYLWLSELGFGQKPKLPLTGLEKGILHPVQSWNSLSKPMIAIGQEIGVTTLQLLIAASVIAGGGEFISPIIVSSIQNNVGEETLVIEREYQQLMHPQKARELLYALEKVVMRGGTGNLAAIDGIRIAGKTGTGMIAGHQGYSVGQNNTVFIGFLPVEDPHLAIVAAVHNPKGQSRSGGGVSAPLFADITRRILLYANIN</sequence>
<dbReference type="GO" id="GO:0004180">
    <property type="term" value="F:carboxypeptidase activity"/>
    <property type="evidence" value="ECO:0007669"/>
    <property type="project" value="UniProtKB-KW"/>
</dbReference>
<dbReference type="PANTHER" id="PTHR30627">
    <property type="entry name" value="PEPTIDOGLYCAN D,D-TRANSPEPTIDASE"/>
    <property type="match status" value="1"/>
</dbReference>
<dbReference type="SUPFAM" id="SSF56519">
    <property type="entry name" value="Penicillin binding protein dimerisation domain"/>
    <property type="match status" value="1"/>
</dbReference>
<protein>
    <recommendedName>
        <fullName evidence="4">beta-lactamase</fullName>
        <ecNumber evidence="4">3.5.2.6</ecNumber>
    </recommendedName>
</protein>
<dbReference type="InterPro" id="IPR012338">
    <property type="entry name" value="Beta-lactam/transpept-like"/>
</dbReference>
<dbReference type="Pfam" id="PF00905">
    <property type="entry name" value="Transpeptidase"/>
    <property type="match status" value="1"/>
</dbReference>
<comment type="catalytic activity">
    <reaction evidence="1">
        <text>a beta-lactam + H2O = a substituted beta-amino acid</text>
        <dbReference type="Rhea" id="RHEA:20401"/>
        <dbReference type="ChEBI" id="CHEBI:15377"/>
        <dbReference type="ChEBI" id="CHEBI:35627"/>
        <dbReference type="ChEBI" id="CHEBI:140347"/>
        <dbReference type="EC" id="3.5.2.6"/>
    </reaction>
</comment>
<evidence type="ECO:0000256" key="5">
    <source>
        <dbReference type="ARBA" id="ARBA00022645"/>
    </source>
</evidence>
<dbReference type="Pfam" id="PF03717">
    <property type="entry name" value="PBP_dimer"/>
    <property type="match status" value="1"/>
</dbReference>
<dbReference type="Proteomes" id="UP000240042">
    <property type="component" value="Unassembled WGS sequence"/>
</dbReference>
<evidence type="ECO:0000259" key="11">
    <source>
        <dbReference type="Pfam" id="PF03717"/>
    </source>
</evidence>
<dbReference type="AlphaFoldDB" id="A0A1I1EAJ9"/>
<keyword evidence="12" id="KW-0131">Cell cycle</keyword>
<feature type="domain" description="Penicillin-binding protein dimerisation" evidence="11">
    <location>
        <begin position="45"/>
        <end position="166"/>
    </location>
</feature>
<comment type="similarity">
    <text evidence="3">Belongs to the class-D beta-lactamase family.</text>
</comment>
<proteinExistence type="inferred from homology"/>
<feature type="domain" description="Penicillin-binding protein transpeptidase" evidence="10">
    <location>
        <begin position="214"/>
        <end position="508"/>
    </location>
</feature>
<dbReference type="GO" id="GO:0051301">
    <property type="term" value="P:cell division"/>
    <property type="evidence" value="ECO:0007669"/>
    <property type="project" value="UniProtKB-KW"/>
</dbReference>
<dbReference type="GO" id="GO:0046677">
    <property type="term" value="P:response to antibiotic"/>
    <property type="evidence" value="ECO:0007669"/>
    <property type="project" value="UniProtKB-KW"/>
</dbReference>
<evidence type="ECO:0000256" key="9">
    <source>
        <dbReference type="ARBA" id="ARBA00023251"/>
    </source>
</evidence>
<keyword evidence="6" id="KW-0732">Signal</keyword>
<dbReference type="InterPro" id="IPR001460">
    <property type="entry name" value="PCN-bd_Tpept"/>
</dbReference>
<keyword evidence="9" id="KW-0046">Antibiotic resistance</keyword>
<dbReference type="RefSeq" id="WP_092319305.1">
    <property type="nucleotide sequence ID" value="NZ_FOKY01000010.1"/>
</dbReference>
<dbReference type="Gene3D" id="3.30.450.330">
    <property type="match status" value="1"/>
</dbReference>
<evidence type="ECO:0000256" key="7">
    <source>
        <dbReference type="ARBA" id="ARBA00022801"/>
    </source>
</evidence>
<dbReference type="GO" id="GO:0008658">
    <property type="term" value="F:penicillin binding"/>
    <property type="evidence" value="ECO:0007669"/>
    <property type="project" value="InterPro"/>
</dbReference>
<evidence type="ECO:0000256" key="2">
    <source>
        <dbReference type="ARBA" id="ARBA00004370"/>
    </source>
</evidence>
<comment type="subcellular location">
    <subcellularLocation>
        <location evidence="2">Membrane</location>
    </subcellularLocation>
</comment>
<dbReference type="GO" id="GO:0071555">
    <property type="term" value="P:cell wall organization"/>
    <property type="evidence" value="ECO:0007669"/>
    <property type="project" value="TreeGrafter"/>
</dbReference>
<evidence type="ECO:0000259" key="10">
    <source>
        <dbReference type="Pfam" id="PF00905"/>
    </source>
</evidence>
<keyword evidence="5" id="KW-0645">Protease</keyword>
<keyword evidence="5" id="KW-0121">Carboxypeptidase</keyword>
<dbReference type="SUPFAM" id="SSF56601">
    <property type="entry name" value="beta-lactamase/transpeptidase-like"/>
    <property type="match status" value="1"/>
</dbReference>
<gene>
    <name evidence="12" type="ORF">SAMN02745150_01029</name>
</gene>
<keyword evidence="12" id="KW-0132">Cell division</keyword>
<name>A0A1I1EAJ9_BREAD</name>
<keyword evidence="8" id="KW-0472">Membrane</keyword>
<dbReference type="EC" id="3.5.2.6" evidence="4"/>
<evidence type="ECO:0000256" key="4">
    <source>
        <dbReference type="ARBA" id="ARBA00012865"/>
    </source>
</evidence>
<dbReference type="Gene3D" id="3.40.710.10">
    <property type="entry name" value="DD-peptidase/beta-lactamase superfamily"/>
    <property type="match status" value="1"/>
</dbReference>
<evidence type="ECO:0000256" key="1">
    <source>
        <dbReference type="ARBA" id="ARBA00001526"/>
    </source>
</evidence>